<keyword evidence="6" id="KW-1133">Transmembrane helix</keyword>
<dbReference type="EMBL" id="CAJNON010000579">
    <property type="protein sequence ID" value="CAF1323416.1"/>
    <property type="molecule type" value="Genomic_DNA"/>
</dbReference>
<evidence type="ECO:0000313" key="11">
    <source>
        <dbReference type="EMBL" id="CAF3878170.1"/>
    </source>
</evidence>
<evidence type="ECO:0000256" key="4">
    <source>
        <dbReference type="ARBA" id="ARBA00022827"/>
    </source>
</evidence>
<feature type="domain" description="Amine oxidase" evidence="9">
    <location>
        <begin position="57"/>
        <end position="507"/>
    </location>
</feature>
<dbReference type="OrthoDB" id="5046242at2759"/>
<dbReference type="InterPro" id="IPR002937">
    <property type="entry name" value="Amino_oxidase"/>
</dbReference>
<dbReference type="PANTHER" id="PTHR10961">
    <property type="entry name" value="PEROXISOMAL SARCOSINE OXIDASE"/>
    <property type="match status" value="1"/>
</dbReference>
<dbReference type="Proteomes" id="UP000663891">
    <property type="component" value="Unassembled WGS sequence"/>
</dbReference>
<organism evidence="11 12">
    <name type="scientific">Adineta steineri</name>
    <dbReference type="NCBI Taxonomy" id="433720"/>
    <lineage>
        <taxon>Eukaryota</taxon>
        <taxon>Metazoa</taxon>
        <taxon>Spiralia</taxon>
        <taxon>Gnathifera</taxon>
        <taxon>Rotifera</taxon>
        <taxon>Eurotatoria</taxon>
        <taxon>Bdelloidea</taxon>
        <taxon>Adinetida</taxon>
        <taxon>Adinetidae</taxon>
        <taxon>Adineta</taxon>
    </lineage>
</organism>
<dbReference type="Gene3D" id="3.90.660.10">
    <property type="match status" value="1"/>
</dbReference>
<accession>A0A819G1U4</accession>
<dbReference type="Pfam" id="PF01593">
    <property type="entry name" value="Amino_oxidase"/>
    <property type="match status" value="1"/>
</dbReference>
<keyword evidence="5" id="KW-0560">Oxidoreductase</keyword>
<dbReference type="GO" id="GO:0050660">
    <property type="term" value="F:flavin adenine dinucleotide binding"/>
    <property type="evidence" value="ECO:0007669"/>
    <property type="project" value="InterPro"/>
</dbReference>
<evidence type="ECO:0000256" key="3">
    <source>
        <dbReference type="ARBA" id="ARBA00022630"/>
    </source>
</evidence>
<feature type="domain" description="FAD dependent oxidoreductase" evidence="8">
    <location>
        <begin position="513"/>
        <end position="896"/>
    </location>
</feature>
<dbReference type="Gene3D" id="1.10.10.1620">
    <property type="match status" value="1"/>
</dbReference>
<dbReference type="Gene3D" id="3.50.50.60">
    <property type="entry name" value="FAD/NAD(P)-binding domain"/>
    <property type="match status" value="2"/>
</dbReference>
<dbReference type="Proteomes" id="UP000663881">
    <property type="component" value="Unassembled WGS sequence"/>
</dbReference>
<name>A0A819G1U4_9BILA</name>
<keyword evidence="6" id="KW-0472">Membrane</keyword>
<dbReference type="Gene3D" id="3.30.9.10">
    <property type="entry name" value="D-Amino Acid Oxidase, subunit A, domain 2"/>
    <property type="match status" value="1"/>
</dbReference>
<evidence type="ECO:0000256" key="6">
    <source>
        <dbReference type="SAM" id="Phobius"/>
    </source>
</evidence>
<keyword evidence="3" id="KW-0285">Flavoprotein</keyword>
<dbReference type="Pfam" id="PF01266">
    <property type="entry name" value="DAO"/>
    <property type="match status" value="1"/>
</dbReference>
<keyword evidence="7" id="KW-0732">Signal</keyword>
<dbReference type="PANTHER" id="PTHR10961:SF7">
    <property type="entry name" value="FAD DEPENDENT OXIDOREDUCTASE DOMAIN-CONTAINING PROTEIN"/>
    <property type="match status" value="1"/>
</dbReference>
<evidence type="ECO:0000256" key="5">
    <source>
        <dbReference type="ARBA" id="ARBA00023002"/>
    </source>
</evidence>
<feature type="signal peptide" evidence="7">
    <location>
        <begin position="1"/>
        <end position="19"/>
    </location>
</feature>
<evidence type="ECO:0000313" key="12">
    <source>
        <dbReference type="Proteomes" id="UP000663881"/>
    </source>
</evidence>
<comment type="similarity">
    <text evidence="2">Belongs to the MSOX/MTOX family.</text>
</comment>
<dbReference type="GO" id="GO:0008115">
    <property type="term" value="F:sarcosine oxidase activity"/>
    <property type="evidence" value="ECO:0007669"/>
    <property type="project" value="TreeGrafter"/>
</dbReference>
<evidence type="ECO:0000259" key="8">
    <source>
        <dbReference type="Pfam" id="PF01266"/>
    </source>
</evidence>
<protein>
    <recommendedName>
        <fullName evidence="13">Amine oxidase</fullName>
    </recommendedName>
</protein>
<reference evidence="11" key="1">
    <citation type="submission" date="2021-02" db="EMBL/GenBank/DDBJ databases">
        <authorList>
            <person name="Nowell W R."/>
        </authorList>
    </citation>
    <scope>NUCLEOTIDE SEQUENCE</scope>
</reference>
<gene>
    <name evidence="11" type="ORF">OKA104_LOCUS22989</name>
    <name evidence="10" type="ORF">VCS650_LOCUS32272</name>
</gene>
<comment type="caution">
    <text evidence="11">The sequence shown here is derived from an EMBL/GenBank/DDBJ whole genome shotgun (WGS) entry which is preliminary data.</text>
</comment>
<evidence type="ECO:0008006" key="13">
    <source>
        <dbReference type="Google" id="ProtNLM"/>
    </source>
</evidence>
<evidence type="ECO:0000256" key="7">
    <source>
        <dbReference type="SAM" id="SignalP"/>
    </source>
</evidence>
<evidence type="ECO:0000313" key="10">
    <source>
        <dbReference type="EMBL" id="CAF1323416.1"/>
    </source>
</evidence>
<dbReference type="PRINTS" id="PR00419">
    <property type="entry name" value="ADXRDTASE"/>
</dbReference>
<dbReference type="SUPFAM" id="SSF51905">
    <property type="entry name" value="FAD/NAD(P)-binding domain"/>
    <property type="match status" value="2"/>
</dbReference>
<sequence>MKLFLFLLLTITLFTGARLEDSWEPKDEYSVQMQNAARNGIAQCSKCTNIAIIGAGVAGLTAALELSLSGHNVTIYEASNRIGGRILTYRNLTHGYMTELGAMRLPLDVHILLRTYINRFNLKTREFINDNSNAIYLFNNIPRRISQTKGAEDFNFDVKESEKGMSADDLWNEAMAPLFREIDLHGLPAFNEKYKSFSIDTYLNSINMSRAAINYIGLVLNLETSLFTALTEVIQDRKVLGQKFYHIVDGNDRLTDSLLAACLNVPDNRCSIQYNTRVNSVTLRNSNKADITYTNPNVTSENLTSILYDHVIVATTATAASIIDFNDRSAFVDSYRAMRQVHYDCASKIALFFKYQWWKRNPQVNIDGGHSTTDLPIRFVYYYNFNASSSINDGAAIIASYTWSQDSQLWQSVPDDIAFQIAVDNLDRLHPQEIIAYYAGGVTKHWCNDIYSHGAYCLFTPFQERDIKEILASSVNNVVHFIGEHTSSVHGWIEGGVLSALRVAMQIQEESFDVAVIGGGPIGLLTAIQLAKRNTTMKIVIIEQFTIGNAQSASHDNVRQFRQPHSEQYLSELAQISYNKWKELENDLGLPTNTLLNTTGGFLYFGDGQVSPNTVEGNLNKIDRNCIELKMNCEILNGTQLRDRFRFFTTPATVDRGIFHNNSGYINVTLLLSTLRTTIETQYKNILIRENESFLDLDQSIPDVPNNFVRLRTNRGSLQAKRVVFVPGPYAKNISATLGFDLNMTMWELPNLYFRLNSPTYQAPTWFFAGEDQQTLFNGYPIEASDRPGFMKISPEFIQFPDDPLIYPKDRRGSATNFDYFIKQTQEWIAHYATYVDPHNYWYDNTSTCLATFVPDNGFIIDHLPSNVNYHSKIVMYAAGWGMKFAPVWAEILTYLVSDTEATSPYAKYLPNFGFNIEGRVIDSQTTTMSPFIPTTTTATPKGWGTTSIVLTSVSVAIVVILVAIFIVRKCKVIEKCAAKDPVGENTGLIRSP</sequence>
<dbReference type="InterPro" id="IPR006076">
    <property type="entry name" value="FAD-dep_OxRdtase"/>
</dbReference>
<dbReference type="InterPro" id="IPR036188">
    <property type="entry name" value="FAD/NAD-bd_sf"/>
</dbReference>
<dbReference type="Gene3D" id="1.10.405.10">
    <property type="entry name" value="Guanine Nucleotide Dissociation Inhibitor, domain 1"/>
    <property type="match status" value="1"/>
</dbReference>
<keyword evidence="6" id="KW-0812">Transmembrane</keyword>
<feature type="transmembrane region" description="Helical" evidence="6">
    <location>
        <begin position="944"/>
        <end position="968"/>
    </location>
</feature>
<comment type="cofactor">
    <cofactor evidence="1">
        <name>FAD</name>
        <dbReference type="ChEBI" id="CHEBI:57692"/>
    </cofactor>
</comment>
<dbReference type="EMBL" id="CAJOAY010001717">
    <property type="protein sequence ID" value="CAF3878170.1"/>
    <property type="molecule type" value="Genomic_DNA"/>
</dbReference>
<feature type="chain" id="PRO_5036235165" description="Amine oxidase" evidence="7">
    <location>
        <begin position="20"/>
        <end position="993"/>
    </location>
</feature>
<evidence type="ECO:0000256" key="2">
    <source>
        <dbReference type="ARBA" id="ARBA00010989"/>
    </source>
</evidence>
<dbReference type="SUPFAM" id="SSF54373">
    <property type="entry name" value="FAD-linked reductases, C-terminal domain"/>
    <property type="match status" value="1"/>
</dbReference>
<dbReference type="AlphaFoldDB" id="A0A819G1U4"/>
<evidence type="ECO:0000259" key="9">
    <source>
        <dbReference type="Pfam" id="PF01593"/>
    </source>
</evidence>
<proteinExistence type="inferred from homology"/>
<dbReference type="InterPro" id="IPR045170">
    <property type="entry name" value="MTOX"/>
</dbReference>
<keyword evidence="4" id="KW-0274">FAD</keyword>
<evidence type="ECO:0000256" key="1">
    <source>
        <dbReference type="ARBA" id="ARBA00001974"/>
    </source>
</evidence>